<feature type="transmembrane region" description="Helical" evidence="6">
    <location>
        <begin position="39"/>
        <end position="58"/>
    </location>
</feature>
<dbReference type="InterPro" id="IPR051475">
    <property type="entry name" value="Diverse_Ion_Transporter"/>
</dbReference>
<dbReference type="Pfam" id="PF03600">
    <property type="entry name" value="CitMHS"/>
    <property type="match status" value="1"/>
</dbReference>
<evidence type="ECO:0000256" key="4">
    <source>
        <dbReference type="ARBA" id="ARBA00022989"/>
    </source>
</evidence>
<protein>
    <submittedName>
        <fullName evidence="8">Anion transporter</fullName>
    </submittedName>
</protein>
<evidence type="ECO:0000313" key="8">
    <source>
        <dbReference type="EMBL" id="ASJ07287.1"/>
    </source>
</evidence>
<dbReference type="GeneID" id="33316229"/>
<feature type="transmembrane region" description="Helical" evidence="6">
    <location>
        <begin position="345"/>
        <end position="362"/>
    </location>
</feature>
<evidence type="ECO:0000313" key="9">
    <source>
        <dbReference type="Proteomes" id="UP000197418"/>
    </source>
</evidence>
<evidence type="ECO:0000256" key="2">
    <source>
        <dbReference type="ARBA" id="ARBA00022448"/>
    </source>
</evidence>
<evidence type="ECO:0000256" key="6">
    <source>
        <dbReference type="SAM" id="Phobius"/>
    </source>
</evidence>
<evidence type="ECO:0000259" key="7">
    <source>
        <dbReference type="Pfam" id="PF03600"/>
    </source>
</evidence>
<dbReference type="InterPro" id="IPR004680">
    <property type="entry name" value="Cit_transptr-like_dom"/>
</dbReference>
<keyword evidence="3 6" id="KW-0812">Transmembrane</keyword>
<proteinExistence type="predicted"/>
<dbReference type="AlphaFoldDB" id="A0A218P918"/>
<dbReference type="RefSeq" id="WP_232461707.1">
    <property type="nucleotide sequence ID" value="NZ_CP015102.1"/>
</dbReference>
<keyword evidence="9" id="KW-1185">Reference proteome</keyword>
<dbReference type="PANTHER" id="PTHR43568">
    <property type="entry name" value="P PROTEIN"/>
    <property type="match status" value="1"/>
</dbReference>
<evidence type="ECO:0000256" key="1">
    <source>
        <dbReference type="ARBA" id="ARBA00004141"/>
    </source>
</evidence>
<evidence type="ECO:0000256" key="5">
    <source>
        <dbReference type="ARBA" id="ARBA00023136"/>
    </source>
</evidence>
<keyword evidence="5 6" id="KW-0472">Membrane</keyword>
<keyword evidence="4 6" id="KW-1133">Transmembrane helix</keyword>
<evidence type="ECO:0000256" key="3">
    <source>
        <dbReference type="ARBA" id="ARBA00022692"/>
    </source>
</evidence>
<dbReference type="GO" id="GO:0016020">
    <property type="term" value="C:membrane"/>
    <property type="evidence" value="ECO:0007669"/>
    <property type="project" value="UniProtKB-SubCell"/>
</dbReference>
<dbReference type="EMBL" id="CP015102">
    <property type="protein sequence ID" value="ASJ07287.1"/>
    <property type="molecule type" value="Genomic_DNA"/>
</dbReference>
<feature type="transmembrane region" description="Helical" evidence="6">
    <location>
        <begin position="161"/>
        <end position="181"/>
    </location>
</feature>
<feature type="transmembrane region" description="Helical" evidence="6">
    <location>
        <begin position="201"/>
        <end position="219"/>
    </location>
</feature>
<feature type="transmembrane region" description="Helical" evidence="6">
    <location>
        <begin position="308"/>
        <end position="333"/>
    </location>
</feature>
<comment type="subcellular location">
    <subcellularLocation>
        <location evidence="1">Membrane</location>
        <topology evidence="1">Multi-pass membrane protein</topology>
    </subcellularLocation>
</comment>
<organism evidence="8 9">
    <name type="scientific">Thermococcus pacificus</name>
    <dbReference type="NCBI Taxonomy" id="71998"/>
    <lineage>
        <taxon>Archaea</taxon>
        <taxon>Methanobacteriati</taxon>
        <taxon>Methanobacteriota</taxon>
        <taxon>Thermococci</taxon>
        <taxon>Thermococcales</taxon>
        <taxon>Thermococcaceae</taxon>
        <taxon>Thermococcus</taxon>
    </lineage>
</organism>
<feature type="transmembrane region" description="Helical" evidence="6">
    <location>
        <begin position="85"/>
        <end position="111"/>
    </location>
</feature>
<reference evidence="8 9" key="1">
    <citation type="submission" date="2016-04" db="EMBL/GenBank/DDBJ databases">
        <title>Complete genome sequence of Thermococcus pacificus type strain P4.</title>
        <authorList>
            <person name="Oger P.M."/>
        </authorList>
    </citation>
    <scope>NUCLEOTIDE SEQUENCE [LARGE SCALE GENOMIC DNA]</scope>
    <source>
        <strain evidence="8 9">P-4</strain>
    </source>
</reference>
<feature type="transmembrane region" description="Helical" evidence="6">
    <location>
        <begin position="12"/>
        <end position="27"/>
    </location>
</feature>
<dbReference type="GO" id="GO:0055085">
    <property type="term" value="P:transmembrane transport"/>
    <property type="evidence" value="ECO:0007669"/>
    <property type="project" value="InterPro"/>
</dbReference>
<feature type="transmembrane region" description="Helical" evidence="6">
    <location>
        <begin position="123"/>
        <end position="141"/>
    </location>
</feature>
<accession>A0A218P918</accession>
<keyword evidence="2" id="KW-0813">Transport</keyword>
<dbReference type="KEGG" id="tpaf:A3L08_08120"/>
<dbReference type="Proteomes" id="UP000197418">
    <property type="component" value="Chromosome"/>
</dbReference>
<feature type="domain" description="Citrate transporter-like" evidence="7">
    <location>
        <begin position="20"/>
        <end position="300"/>
    </location>
</feature>
<sequence>MARGLKEFIRREWFLSSLLVLYVVLLLRDGSLLKRTPALIDWGGLSLITSLILVSRGLELSGAFMRLSLQIIALSRGSERRLALILLPAIALSSAIIMNDTAMLIFIPFIVALSRLIERDMTALVVFSAIAANVGSALTPIGNPQNIIIWRYYGVPFPDFVAYMLPFVLLWLILLLLFAFVTFRGSLPERKLHQVKVREGLLWSSLFLLIANIVLAREGKALWTLPLTVGVLFLVGRDVLLSFDWALVLTFAFIFVDFGELSEIMASLGLHPPSSEIGLFISSALLSQVVSNVPATVLLLSAENWGPLAVGVNAGGTGFMVGSLANLIAIRIARMSIRKFHRYSVPYFLLILPLSTLFLWILP</sequence>
<gene>
    <name evidence="8" type="ORF">A3L08_08120</name>
</gene>
<dbReference type="PANTHER" id="PTHR43568:SF1">
    <property type="entry name" value="P PROTEIN"/>
    <property type="match status" value="1"/>
</dbReference>
<name>A0A218P918_9EURY</name>